<sequence>MSGFGVVTFYHPGDAGFDAWLAGEHLAAMRTLPGFVRILPFRIAKHQILKDQPQPWQGVLIHEFTEGPTAEQMAAITHSFEQSPVLDGGSMRSLHVFDWLADWRRQPGTSSAVTHLTLVMANANKGQDAEYNAWYEDHHIADTLTVPGNVAMRRGKLSDRQIAADNQHPAGYVVMVAMQTDDVVAITGETGLRSVGKSESGYVFNPRSPAVSDDRTIHVLEATGAELR</sequence>
<name>A0A5D9C7L9_9SPHN</name>
<evidence type="ECO:0000313" key="2">
    <source>
        <dbReference type="Proteomes" id="UP000322077"/>
    </source>
</evidence>
<keyword evidence="2" id="KW-1185">Reference proteome</keyword>
<evidence type="ECO:0008006" key="3">
    <source>
        <dbReference type="Google" id="ProtNLM"/>
    </source>
</evidence>
<dbReference type="EMBL" id="VTOU01000002">
    <property type="protein sequence ID" value="TZG27689.1"/>
    <property type="molecule type" value="Genomic_DNA"/>
</dbReference>
<organism evidence="1 2">
    <name type="scientific">Sphingomonas montanisoli</name>
    <dbReference type="NCBI Taxonomy" id="2606412"/>
    <lineage>
        <taxon>Bacteria</taxon>
        <taxon>Pseudomonadati</taxon>
        <taxon>Pseudomonadota</taxon>
        <taxon>Alphaproteobacteria</taxon>
        <taxon>Sphingomonadales</taxon>
        <taxon>Sphingomonadaceae</taxon>
        <taxon>Sphingomonas</taxon>
    </lineage>
</organism>
<dbReference type="RefSeq" id="WP_149521902.1">
    <property type="nucleotide sequence ID" value="NZ_VTOU01000002.1"/>
</dbReference>
<reference evidence="1 2" key="1">
    <citation type="submission" date="2019-08" db="EMBL/GenBank/DDBJ databases">
        <authorList>
            <person name="Wang G."/>
            <person name="Xu Z."/>
        </authorList>
    </citation>
    <scope>NUCLEOTIDE SEQUENCE [LARGE SCALE GENOMIC DNA]</scope>
    <source>
        <strain evidence="1 2">ZX</strain>
    </source>
</reference>
<evidence type="ECO:0000313" key="1">
    <source>
        <dbReference type="EMBL" id="TZG27689.1"/>
    </source>
</evidence>
<accession>A0A5D9C7L9</accession>
<dbReference type="Proteomes" id="UP000322077">
    <property type="component" value="Unassembled WGS sequence"/>
</dbReference>
<dbReference type="AlphaFoldDB" id="A0A5D9C7L9"/>
<comment type="caution">
    <text evidence="1">The sequence shown here is derived from an EMBL/GenBank/DDBJ whole genome shotgun (WGS) entry which is preliminary data.</text>
</comment>
<proteinExistence type="predicted"/>
<gene>
    <name evidence="1" type="ORF">FYJ91_08955</name>
</gene>
<protein>
    <recommendedName>
        <fullName evidence="3">EthD domain-containing protein</fullName>
    </recommendedName>
</protein>